<evidence type="ECO:0000313" key="3">
    <source>
        <dbReference type="Proteomes" id="UP000190890"/>
    </source>
</evidence>
<evidence type="ECO:0000313" key="2">
    <source>
        <dbReference type="EMBL" id="OOM70739.1"/>
    </source>
</evidence>
<reference evidence="2 3" key="1">
    <citation type="submission" date="2016-05" db="EMBL/GenBank/DDBJ databases">
        <title>Microbial solvent formation.</title>
        <authorList>
            <person name="Poehlein A."/>
            <person name="Montoya Solano J.D."/>
            <person name="Flitsch S."/>
            <person name="Krabben P."/>
            <person name="Duerre P."/>
            <person name="Daniel R."/>
        </authorList>
    </citation>
    <scope>NUCLEOTIDE SEQUENCE [LARGE SCALE GENOMIC DNA]</scope>
    <source>
        <strain evidence="2 3">DSM 2619</strain>
    </source>
</reference>
<feature type="transmembrane region" description="Helical" evidence="1">
    <location>
        <begin position="45"/>
        <end position="63"/>
    </location>
</feature>
<keyword evidence="1" id="KW-0812">Transmembrane</keyword>
<feature type="transmembrane region" description="Helical" evidence="1">
    <location>
        <begin position="21"/>
        <end position="39"/>
    </location>
</feature>
<proteinExistence type="predicted"/>
<gene>
    <name evidence="2" type="ORF">CLPUN_51530</name>
</gene>
<dbReference type="InterPro" id="IPR007165">
    <property type="entry name" value="Phage_holin_4_2"/>
</dbReference>
<protein>
    <recommendedName>
        <fullName evidence="4">Phage holin family protein</fullName>
    </recommendedName>
</protein>
<comment type="caution">
    <text evidence="2">The sequence shown here is derived from an EMBL/GenBank/DDBJ whole genome shotgun (WGS) entry which is preliminary data.</text>
</comment>
<dbReference type="RefSeq" id="WP_077850037.1">
    <property type="nucleotide sequence ID" value="NZ_LZZM01000236.1"/>
</dbReference>
<accession>A0A1S8SZ40</accession>
<dbReference type="PANTHER" id="PTHR37309:SF1">
    <property type="entry name" value="SLR0284 PROTEIN"/>
    <property type="match status" value="1"/>
</dbReference>
<dbReference type="AlphaFoldDB" id="A0A1S8SZ40"/>
<sequence>MVHNKEHSTGEHVGGRSILGWVGRMLLTAVILAITSFFTPGFTISGLWSFILAAIVISVLDYLVESFMGVDASPFGRGIKGFIIAAVIIYITQFLVPTMSVSIIGALLAALAIGILDAVMPGKTM</sequence>
<organism evidence="2 3">
    <name type="scientific">Clostridium puniceum</name>
    <dbReference type="NCBI Taxonomy" id="29367"/>
    <lineage>
        <taxon>Bacteria</taxon>
        <taxon>Bacillati</taxon>
        <taxon>Bacillota</taxon>
        <taxon>Clostridia</taxon>
        <taxon>Eubacteriales</taxon>
        <taxon>Clostridiaceae</taxon>
        <taxon>Clostridium</taxon>
    </lineage>
</organism>
<dbReference type="Proteomes" id="UP000190890">
    <property type="component" value="Unassembled WGS sequence"/>
</dbReference>
<keyword evidence="3" id="KW-1185">Reference proteome</keyword>
<dbReference type="STRING" id="29367.CLPUN_51530"/>
<keyword evidence="1" id="KW-1133">Transmembrane helix</keyword>
<dbReference type="Pfam" id="PF04020">
    <property type="entry name" value="Phage_holin_4_2"/>
    <property type="match status" value="1"/>
</dbReference>
<evidence type="ECO:0000256" key="1">
    <source>
        <dbReference type="SAM" id="Phobius"/>
    </source>
</evidence>
<evidence type="ECO:0008006" key="4">
    <source>
        <dbReference type="Google" id="ProtNLM"/>
    </source>
</evidence>
<keyword evidence="1" id="KW-0472">Membrane</keyword>
<name>A0A1S8SZ40_9CLOT</name>
<dbReference type="OrthoDB" id="1701386at2"/>
<dbReference type="PANTHER" id="PTHR37309">
    <property type="entry name" value="SLR0284 PROTEIN"/>
    <property type="match status" value="1"/>
</dbReference>
<dbReference type="EMBL" id="LZZM01000236">
    <property type="protein sequence ID" value="OOM70739.1"/>
    <property type="molecule type" value="Genomic_DNA"/>
</dbReference>
<feature type="transmembrane region" description="Helical" evidence="1">
    <location>
        <begin position="101"/>
        <end position="120"/>
    </location>
</feature>